<evidence type="ECO:0000256" key="14">
    <source>
        <dbReference type="ARBA" id="ARBA00070188"/>
    </source>
</evidence>
<keyword evidence="7" id="KW-0227">DNA damage</keyword>
<dbReference type="Gene3D" id="3.40.50.1010">
    <property type="entry name" value="5'-nuclease"/>
    <property type="match status" value="1"/>
</dbReference>
<evidence type="ECO:0000256" key="7">
    <source>
        <dbReference type="ARBA" id="ARBA00022763"/>
    </source>
</evidence>
<evidence type="ECO:0000256" key="3">
    <source>
        <dbReference type="ARBA" id="ARBA00022553"/>
    </source>
</evidence>
<protein>
    <recommendedName>
        <fullName evidence="14">Flap endonuclease GEN homolog 1</fullName>
    </recommendedName>
</protein>
<comment type="subunit">
    <text evidence="13">Largely monomeric, dimerizes on the Holliday junction and the first nick occurs upon dimerization at the junction.</text>
</comment>
<dbReference type="FunFam" id="1.10.150.20:FF:000030">
    <property type="entry name" value="Flap endonuclease GEN-like 1"/>
    <property type="match status" value="1"/>
</dbReference>
<dbReference type="InterPro" id="IPR006085">
    <property type="entry name" value="XPG_DNA_repair_N"/>
</dbReference>
<dbReference type="GO" id="GO:0090267">
    <property type="term" value="P:positive regulation of mitotic cell cycle spindle assembly checkpoint"/>
    <property type="evidence" value="ECO:0007669"/>
    <property type="project" value="Ensembl"/>
</dbReference>
<keyword evidence="6" id="KW-0255">Endonuclease</keyword>
<accession>G1K9L7</accession>
<evidence type="ECO:0000256" key="4">
    <source>
        <dbReference type="ARBA" id="ARBA00022722"/>
    </source>
</evidence>
<keyword evidence="3" id="KW-0597">Phosphoprotein</keyword>
<dbReference type="SUPFAM" id="SSF47807">
    <property type="entry name" value="5' to 3' exonuclease, C-terminal subdomain"/>
    <property type="match status" value="1"/>
</dbReference>
<keyword evidence="10" id="KW-0234">DNA repair</keyword>
<evidence type="ECO:0000259" key="17">
    <source>
        <dbReference type="SMART" id="SM00485"/>
    </source>
</evidence>
<comment type="similarity">
    <text evidence="12">Belongs to the XPG/RAD2 endonuclease family. GEN subfamily.</text>
</comment>
<keyword evidence="11" id="KW-0539">Nucleus</keyword>
<dbReference type="PANTHER" id="PTHR11081:SF70">
    <property type="entry name" value="FLAP ENDONUCLEASE GEN HOMOLOG 1"/>
    <property type="match status" value="1"/>
</dbReference>
<dbReference type="GeneID" id="100561546"/>
<dbReference type="GO" id="GO:0008821">
    <property type="term" value="F:crossover junction DNA endonuclease activity"/>
    <property type="evidence" value="ECO:0007669"/>
    <property type="project" value="Ensembl"/>
</dbReference>
<evidence type="ECO:0000313" key="19">
    <source>
        <dbReference type="Proteomes" id="UP000001646"/>
    </source>
</evidence>
<dbReference type="Pfam" id="PF00867">
    <property type="entry name" value="XPG_I"/>
    <property type="match status" value="1"/>
</dbReference>
<dbReference type="GO" id="GO:0017108">
    <property type="term" value="F:5'-flap endonuclease activity"/>
    <property type="evidence" value="ECO:0000318"/>
    <property type="project" value="GO_Central"/>
</dbReference>
<dbReference type="Ensembl" id="ENSACAT00000001532.4">
    <property type="protein sequence ID" value="ENSACAP00000001496.3"/>
    <property type="gene ID" value="ENSACAG00000001607.4"/>
</dbReference>
<dbReference type="PANTHER" id="PTHR11081">
    <property type="entry name" value="FLAP ENDONUCLEASE FAMILY MEMBER"/>
    <property type="match status" value="1"/>
</dbReference>
<dbReference type="SUPFAM" id="SSF88723">
    <property type="entry name" value="PIN domain-like"/>
    <property type="match status" value="1"/>
</dbReference>
<dbReference type="Pfam" id="PF00752">
    <property type="entry name" value="XPG_N"/>
    <property type="match status" value="1"/>
</dbReference>
<evidence type="ECO:0000256" key="13">
    <source>
        <dbReference type="ARBA" id="ARBA00063132"/>
    </source>
</evidence>
<dbReference type="GO" id="GO:0010824">
    <property type="term" value="P:regulation of centrosome duplication"/>
    <property type="evidence" value="ECO:0007669"/>
    <property type="project" value="Ensembl"/>
</dbReference>
<comment type="subcellular location">
    <subcellularLocation>
        <location evidence="2">Nucleus</location>
    </subcellularLocation>
</comment>
<dbReference type="KEGG" id="acs:100561546"/>
<feature type="compositionally biased region" description="Basic and acidic residues" evidence="15">
    <location>
        <begin position="506"/>
        <end position="521"/>
    </location>
</feature>
<dbReference type="GO" id="GO:0000400">
    <property type="term" value="F:four-way junction DNA binding"/>
    <property type="evidence" value="ECO:0000318"/>
    <property type="project" value="GO_Central"/>
</dbReference>
<reference evidence="18" key="2">
    <citation type="submission" date="2025-08" db="UniProtKB">
        <authorList>
            <consortium name="Ensembl"/>
        </authorList>
    </citation>
    <scope>IDENTIFICATION</scope>
</reference>
<dbReference type="Proteomes" id="UP000001646">
    <property type="component" value="Chromosome 1"/>
</dbReference>
<dbReference type="InterPro" id="IPR006086">
    <property type="entry name" value="XPG-I_dom"/>
</dbReference>
<dbReference type="CTD" id="348654"/>
<dbReference type="SMART" id="SM00484">
    <property type="entry name" value="XPGI"/>
    <property type="match status" value="1"/>
</dbReference>
<feature type="region of interest" description="Disordered" evidence="15">
    <location>
        <begin position="883"/>
        <end position="933"/>
    </location>
</feature>
<evidence type="ECO:0000256" key="5">
    <source>
        <dbReference type="ARBA" id="ARBA00022723"/>
    </source>
</evidence>
<dbReference type="GO" id="GO:0000724">
    <property type="term" value="P:double-strand break repair via homologous recombination"/>
    <property type="evidence" value="ECO:0007669"/>
    <property type="project" value="Ensembl"/>
</dbReference>
<feature type="compositionally biased region" description="Basic residues" evidence="15">
    <location>
        <begin position="825"/>
        <end position="836"/>
    </location>
</feature>
<dbReference type="GO" id="GO:0000287">
    <property type="term" value="F:magnesium ion binding"/>
    <property type="evidence" value="ECO:0007669"/>
    <property type="project" value="Ensembl"/>
</dbReference>
<organism evidence="18 19">
    <name type="scientific">Anolis carolinensis</name>
    <name type="common">Green anole</name>
    <name type="synonym">American chameleon</name>
    <dbReference type="NCBI Taxonomy" id="28377"/>
    <lineage>
        <taxon>Eukaryota</taxon>
        <taxon>Metazoa</taxon>
        <taxon>Chordata</taxon>
        <taxon>Craniata</taxon>
        <taxon>Vertebrata</taxon>
        <taxon>Euteleostomi</taxon>
        <taxon>Lepidosauria</taxon>
        <taxon>Squamata</taxon>
        <taxon>Bifurcata</taxon>
        <taxon>Unidentata</taxon>
        <taxon>Episquamata</taxon>
        <taxon>Toxicofera</taxon>
        <taxon>Iguania</taxon>
        <taxon>Dactyloidae</taxon>
        <taxon>Anolis</taxon>
    </lineage>
</organism>
<dbReference type="Pfam" id="PF18704">
    <property type="entry name" value="Chromo_2"/>
    <property type="match status" value="1"/>
</dbReference>
<dbReference type="InParanoid" id="G1K9L7"/>
<evidence type="ECO:0000256" key="1">
    <source>
        <dbReference type="ARBA" id="ARBA00001946"/>
    </source>
</evidence>
<dbReference type="AlphaFoldDB" id="G1K9L7"/>
<dbReference type="InterPro" id="IPR006084">
    <property type="entry name" value="XPG/Rad2"/>
</dbReference>
<dbReference type="eggNOG" id="KOG2519">
    <property type="taxonomic scope" value="Eukaryota"/>
</dbReference>
<reference evidence="18 19" key="1">
    <citation type="submission" date="2009-12" db="EMBL/GenBank/DDBJ databases">
        <title>The Genome Sequence of Anolis carolinensis (Green Anole Lizard).</title>
        <authorList>
            <consortium name="The Genome Sequencing Platform"/>
            <person name="Di Palma F."/>
            <person name="Alfoldi J."/>
            <person name="Heiman D."/>
            <person name="Young S."/>
            <person name="Grabherr M."/>
            <person name="Johnson J."/>
            <person name="Lander E.S."/>
            <person name="Lindblad-Toh K."/>
        </authorList>
    </citation>
    <scope>NUCLEOTIDE SEQUENCE [LARGE SCALE GENOMIC DNA]</scope>
    <source>
        <strain evidence="18 19">JBL SC #1</strain>
    </source>
</reference>
<evidence type="ECO:0000256" key="12">
    <source>
        <dbReference type="ARBA" id="ARBA00038112"/>
    </source>
</evidence>
<keyword evidence="8" id="KW-0378">Hydrolase</keyword>
<feature type="domain" description="XPG-I" evidence="16">
    <location>
        <begin position="122"/>
        <end position="193"/>
    </location>
</feature>
<dbReference type="GO" id="GO:0071140">
    <property type="term" value="P:resolution of mitotic recombination intermediates"/>
    <property type="evidence" value="ECO:0007669"/>
    <property type="project" value="Ensembl"/>
</dbReference>
<dbReference type="OrthoDB" id="2959108at2759"/>
<dbReference type="PRINTS" id="PR00853">
    <property type="entry name" value="XPGRADSUPER"/>
</dbReference>
<dbReference type="InterPro" id="IPR036279">
    <property type="entry name" value="5-3_exonuclease_C_sf"/>
</dbReference>
<comment type="cofactor">
    <cofactor evidence="1">
        <name>Mg(2+)</name>
        <dbReference type="ChEBI" id="CHEBI:18420"/>
    </cofactor>
</comment>
<evidence type="ECO:0000256" key="9">
    <source>
        <dbReference type="ARBA" id="ARBA00022842"/>
    </source>
</evidence>
<evidence type="ECO:0000259" key="16">
    <source>
        <dbReference type="SMART" id="SM00484"/>
    </source>
</evidence>
<keyword evidence="9" id="KW-0460">Magnesium</keyword>
<dbReference type="SMART" id="SM00279">
    <property type="entry name" value="HhH2"/>
    <property type="match status" value="1"/>
</dbReference>
<evidence type="ECO:0000256" key="2">
    <source>
        <dbReference type="ARBA" id="ARBA00004123"/>
    </source>
</evidence>
<keyword evidence="5" id="KW-0479">Metal-binding</keyword>
<feature type="compositionally biased region" description="Polar residues" evidence="15">
    <location>
        <begin position="845"/>
        <end position="864"/>
    </location>
</feature>
<dbReference type="Gene3D" id="1.10.150.20">
    <property type="entry name" value="5' to 3' exonuclease, C-terminal subdomain"/>
    <property type="match status" value="1"/>
</dbReference>
<dbReference type="InterPro" id="IPR041012">
    <property type="entry name" value="GEN_chromo"/>
</dbReference>
<dbReference type="GO" id="GO:0005634">
    <property type="term" value="C:nucleus"/>
    <property type="evidence" value="ECO:0007669"/>
    <property type="project" value="UniProtKB-SubCell"/>
</dbReference>
<dbReference type="InterPro" id="IPR008918">
    <property type="entry name" value="HhH2"/>
</dbReference>
<evidence type="ECO:0000256" key="8">
    <source>
        <dbReference type="ARBA" id="ARBA00022801"/>
    </source>
</evidence>
<dbReference type="InterPro" id="IPR029060">
    <property type="entry name" value="PIN-like_dom_sf"/>
</dbReference>
<dbReference type="CDD" id="cd09869">
    <property type="entry name" value="PIN_GEN1"/>
    <property type="match status" value="1"/>
</dbReference>
<sequence length="933" mass="104261">MGVTSLWQILEPVKEHVPLSSLKGKTLAVDLSLWVCEAQMVKKMMGIVKKPHLRNLFFRLSSLTLMGIHLVFVMEGDAPKLKANTMEKRKEIRFGPSRKPGTTRTGRSHLKSFLKECLEMLECLGVPWVQAAGEAEAMCAYLNSNGYVDACITNDGDAFLYGAQTVYRNFTMNTKDPHVDCYSISAIEEKLGCSRESLIGLAVLLGCDYLPKGVPGVGKEQALRLINTLKGQSLLQRFEYWKDHFQSGDIPTMPVKKLSYCAVCHHPGSHKEHERTGCHLCGTVGYCEPHGAESCCPCDWHLSERHWQANIVEEAVMKKAKACEGFPFPEVIQEYLISRDKLRKLNECQRPNMLTFQRFASEKMDWTEQYACEKLRVLLTNYDMNRRKFGHVSPHQLQPLRIVKARTKNGIPCFEIEWQKPEHYVIADEQPEEPFITTTEEATLFQAAYPEVVALYQMEKLDISKREKKRKKTKLKEKEHTVGDNEVTDLLSRLNLESTHETLPSKNEKDFETVSTEKDSELQGPPGTSQCSTKVGQRPDPSSTSLTSQNKPEKCNPGGSLSLQAKFPEQSAASPSDSAIANLQLSAIDWEGTSFSISPMHVNVACYLESGSHTCTGSTRPYSPLCSEPNKIIIPSSDSMQYDTDLPGSVDCSSSGSNCPKRQSDLYLKEEAILEPSTLEAFSKAPLSAWQLVGQMKVTTGLRETFSSLSGQINDSTREAENVALSEKYPRRFDSLNYKEILSSENAVEAEEGLTESDLYPSVGLCPGRQGPTCLGNKSLRSTEDIDPCQVRKNVRPPILKNSFKKSVCQNSYSSEDSDSESMKGRRKSHRIPKWQKKSDLIQPKNKNTNKSGGSQLAHNIQQRNKPDHKVLGYVGVSVAERPTVHIPNPPRLTECKPGGPNPPLEETGSDSDGWTNSPLPLSERLRLRMQNS</sequence>
<evidence type="ECO:0000256" key="11">
    <source>
        <dbReference type="ARBA" id="ARBA00023242"/>
    </source>
</evidence>
<dbReference type="HOGENOM" id="CLU_013777_0_0_1"/>
<evidence type="ECO:0000256" key="10">
    <source>
        <dbReference type="ARBA" id="ARBA00023204"/>
    </source>
</evidence>
<evidence type="ECO:0000256" key="6">
    <source>
        <dbReference type="ARBA" id="ARBA00022759"/>
    </source>
</evidence>
<dbReference type="SMART" id="SM00485">
    <property type="entry name" value="XPGN"/>
    <property type="match status" value="1"/>
</dbReference>
<evidence type="ECO:0000256" key="15">
    <source>
        <dbReference type="SAM" id="MobiDB-lite"/>
    </source>
</evidence>
<dbReference type="GO" id="GO:0005813">
    <property type="term" value="C:centrosome"/>
    <property type="evidence" value="ECO:0007669"/>
    <property type="project" value="Ensembl"/>
</dbReference>
<keyword evidence="4" id="KW-0540">Nuclease</keyword>
<dbReference type="Bgee" id="ENSACAG00000001607">
    <property type="expression patterns" value="Expressed in forelimb bud and 10 other cell types or tissues"/>
</dbReference>
<dbReference type="GO" id="GO:0042803">
    <property type="term" value="F:protein homodimerization activity"/>
    <property type="evidence" value="ECO:0007669"/>
    <property type="project" value="Ensembl"/>
</dbReference>
<feature type="region of interest" description="Disordered" evidence="15">
    <location>
        <begin position="497"/>
        <end position="573"/>
    </location>
</feature>
<dbReference type="GeneTree" id="ENSGT00940000159266"/>
<feature type="domain" description="XPG N-terminal" evidence="17">
    <location>
        <begin position="1"/>
        <end position="96"/>
    </location>
</feature>
<gene>
    <name evidence="18" type="primary">GEN1</name>
</gene>
<feature type="compositionally biased region" description="Polar residues" evidence="15">
    <location>
        <begin position="526"/>
        <end position="550"/>
    </location>
</feature>
<name>G1K9L7_ANOCA</name>
<evidence type="ECO:0000313" key="18">
    <source>
        <dbReference type="Ensembl" id="ENSACAP00000001496.3"/>
    </source>
</evidence>
<dbReference type="GO" id="GO:0031297">
    <property type="term" value="P:replication fork processing"/>
    <property type="evidence" value="ECO:0007669"/>
    <property type="project" value="Ensembl"/>
</dbReference>
<proteinExistence type="inferred from homology"/>
<keyword evidence="19" id="KW-1185">Reference proteome</keyword>
<feature type="region of interest" description="Disordered" evidence="15">
    <location>
        <begin position="807"/>
        <end position="869"/>
    </location>
</feature>
<dbReference type="FunFam" id="3.40.50.1010:FF:000024">
    <property type="entry name" value="flap endonuclease GEN homolog 1"/>
    <property type="match status" value="1"/>
</dbReference>
<dbReference type="STRING" id="28377.ENSACAP00000001496"/>
<reference evidence="18" key="3">
    <citation type="submission" date="2025-09" db="UniProtKB">
        <authorList>
            <consortium name="Ensembl"/>
        </authorList>
    </citation>
    <scope>IDENTIFICATION</scope>
</reference>